<comment type="caution">
    <text evidence="2">The sequence shown here is derived from an EMBL/GenBank/DDBJ whole genome shotgun (WGS) entry which is preliminary data.</text>
</comment>
<evidence type="ECO:0000313" key="2">
    <source>
        <dbReference type="EMBL" id="MFC7325041.1"/>
    </source>
</evidence>
<dbReference type="RefSeq" id="WP_256409229.1">
    <property type="nucleotide sequence ID" value="NZ_JANHDN010000004.1"/>
</dbReference>
<proteinExistence type="predicted"/>
<keyword evidence="3" id="KW-1185">Reference proteome</keyword>
<evidence type="ECO:0000313" key="3">
    <source>
        <dbReference type="Proteomes" id="UP001596545"/>
    </source>
</evidence>
<accession>A0ABD6AL85</accession>
<gene>
    <name evidence="2" type="ORF">ACFQMF_10670</name>
</gene>
<dbReference type="EMBL" id="JBHTBL010000008">
    <property type="protein sequence ID" value="MFC7325041.1"/>
    <property type="molecule type" value="Genomic_DNA"/>
</dbReference>
<sequence>MTAAKRSVGGGGAVGGDGGEAAGDGGGPAFVSPRLNIEVVTEKNP</sequence>
<organism evidence="2 3">
    <name type="scientific">Halorubrum rutilum</name>
    <dbReference type="NCBI Taxonomy" id="1364933"/>
    <lineage>
        <taxon>Archaea</taxon>
        <taxon>Methanobacteriati</taxon>
        <taxon>Methanobacteriota</taxon>
        <taxon>Stenosarchaea group</taxon>
        <taxon>Halobacteria</taxon>
        <taxon>Halobacteriales</taxon>
        <taxon>Haloferacaceae</taxon>
        <taxon>Halorubrum</taxon>
    </lineage>
</organism>
<name>A0ABD6AL85_9EURY</name>
<protein>
    <submittedName>
        <fullName evidence="2">Uncharacterized protein</fullName>
    </submittedName>
</protein>
<reference evidence="2 3" key="1">
    <citation type="journal article" date="2019" name="Int. J. Syst. Evol. Microbiol.">
        <title>The Global Catalogue of Microorganisms (GCM) 10K type strain sequencing project: providing services to taxonomists for standard genome sequencing and annotation.</title>
        <authorList>
            <consortium name="The Broad Institute Genomics Platform"/>
            <consortium name="The Broad Institute Genome Sequencing Center for Infectious Disease"/>
            <person name="Wu L."/>
            <person name="Ma J."/>
        </authorList>
    </citation>
    <scope>NUCLEOTIDE SEQUENCE [LARGE SCALE GENOMIC DNA]</scope>
    <source>
        <strain evidence="2 3">CGMCC 1.12554</strain>
    </source>
</reference>
<feature type="compositionally biased region" description="Gly residues" evidence="1">
    <location>
        <begin position="8"/>
        <end position="28"/>
    </location>
</feature>
<dbReference type="AlphaFoldDB" id="A0ABD6AL85"/>
<dbReference type="Proteomes" id="UP001596545">
    <property type="component" value="Unassembled WGS sequence"/>
</dbReference>
<feature type="region of interest" description="Disordered" evidence="1">
    <location>
        <begin position="1"/>
        <end position="45"/>
    </location>
</feature>
<evidence type="ECO:0000256" key="1">
    <source>
        <dbReference type="SAM" id="MobiDB-lite"/>
    </source>
</evidence>